<feature type="non-terminal residue" evidence="1">
    <location>
        <position position="53"/>
    </location>
</feature>
<sequence length="53" mass="5516">MVAPAGAKILIGIDVNDRRFGHEVAVILSHMCNKADGLIAQMTALAGDNNDAP</sequence>
<dbReference type="Proteomes" id="UP000003179">
    <property type="component" value="Unassembled WGS sequence"/>
</dbReference>
<organism evidence="1 2">
    <name type="scientific">Cutibacterium modestum HL044PA1</name>
    <dbReference type="NCBI Taxonomy" id="765109"/>
    <lineage>
        <taxon>Bacteria</taxon>
        <taxon>Bacillati</taxon>
        <taxon>Actinomycetota</taxon>
        <taxon>Actinomycetes</taxon>
        <taxon>Propionibacteriales</taxon>
        <taxon>Propionibacteriaceae</taxon>
        <taxon>Cutibacterium</taxon>
        <taxon>Cutibacterium modestum</taxon>
    </lineage>
</organism>
<gene>
    <name evidence="1" type="ORF">HMPREF9607_01268</name>
</gene>
<comment type="caution">
    <text evidence="1">The sequence shown here is derived from an EMBL/GenBank/DDBJ whole genome shotgun (WGS) entry which is preliminary data.</text>
</comment>
<protein>
    <recommendedName>
        <fullName evidence="3">Transposase IS111A/IS1328/IS1533 N-terminal domain-containing protein</fullName>
    </recommendedName>
</protein>
<reference evidence="1" key="1">
    <citation type="submission" date="2010-08" db="EMBL/GenBank/DDBJ databases">
        <authorList>
            <person name="Weinstock G."/>
            <person name="Sodergren E."/>
            <person name="Clifton S."/>
            <person name="Fulton L."/>
            <person name="Fulton B."/>
            <person name="Courtney L."/>
            <person name="Fronick C."/>
            <person name="Harrison M."/>
            <person name="Strong C."/>
            <person name="Farmer C."/>
            <person name="Delahaunty K."/>
            <person name="Markovic C."/>
            <person name="Hall O."/>
            <person name="Minx P."/>
            <person name="Tomlinson C."/>
            <person name="Mitreva M."/>
            <person name="Hou S."/>
            <person name="Chen J."/>
            <person name="Wollam A."/>
            <person name="Pepin K.H."/>
            <person name="Johnson M."/>
            <person name="Bhonagiri V."/>
            <person name="Zhang X."/>
            <person name="Suruliraj S."/>
            <person name="Warren W."/>
            <person name="Chinwalla A."/>
            <person name="Mardis E.R."/>
            <person name="Wilson R.K."/>
        </authorList>
    </citation>
    <scope>NUCLEOTIDE SEQUENCE [LARGE SCALE GENOMIC DNA]</scope>
    <source>
        <strain evidence="1">HL044PA1</strain>
    </source>
</reference>
<proteinExistence type="predicted"/>
<keyword evidence="2" id="KW-1185">Reference proteome</keyword>
<evidence type="ECO:0000313" key="2">
    <source>
        <dbReference type="Proteomes" id="UP000003179"/>
    </source>
</evidence>
<accession>A0ABP2K6C0</accession>
<evidence type="ECO:0008006" key="3">
    <source>
        <dbReference type="Google" id="ProtNLM"/>
    </source>
</evidence>
<evidence type="ECO:0000313" key="1">
    <source>
        <dbReference type="EMBL" id="EFS92481.1"/>
    </source>
</evidence>
<name>A0ABP2K6C0_9ACTN</name>
<dbReference type="EMBL" id="ADZU01000022">
    <property type="protein sequence ID" value="EFS92481.1"/>
    <property type="molecule type" value="Genomic_DNA"/>
</dbReference>